<dbReference type="Pfam" id="PF05991">
    <property type="entry name" value="NYN_YacP"/>
    <property type="match status" value="1"/>
</dbReference>
<gene>
    <name evidence="1" type="ORF">CLOHIR_01561</name>
</gene>
<dbReference type="OrthoDB" id="9792160at2"/>
<accession>B6G0A5</accession>
<dbReference type="STRING" id="500633.CLOHIR_01561"/>
<evidence type="ECO:0008006" key="3">
    <source>
        <dbReference type="Google" id="ProtNLM"/>
    </source>
</evidence>
<dbReference type="AlphaFoldDB" id="B6G0A5"/>
<dbReference type="CDD" id="cd10912">
    <property type="entry name" value="PIN_YacP-like"/>
    <property type="match status" value="1"/>
</dbReference>
<dbReference type="EMBL" id="ABWP01000063">
    <property type="protein sequence ID" value="EEA84796.1"/>
    <property type="molecule type" value="Genomic_DNA"/>
</dbReference>
<organism evidence="1 2">
    <name type="scientific">Peptacetobacter hiranonis (strain DSM 13275 / JCM 10541 / KCTC 15199 / TO-931)</name>
    <name type="common">Clostridium hiranonis</name>
    <dbReference type="NCBI Taxonomy" id="500633"/>
    <lineage>
        <taxon>Bacteria</taxon>
        <taxon>Bacillati</taxon>
        <taxon>Bacillota</taxon>
        <taxon>Clostridia</taxon>
        <taxon>Peptostreptococcales</taxon>
        <taxon>Peptostreptococcaceae</taxon>
        <taxon>Peptacetobacter</taxon>
    </lineage>
</organism>
<proteinExistence type="predicted"/>
<sequence>MAAKFKKKKKKKILIVDGYNIINAWDDLNELSKINLESSREKLIDYMIEFSKYMGYKTTIVFDAYNVKNSAGYEEKRSDSVEIVFTKEHQTADSYIEKYIAELPNKEFIDLKVATSDYAEQQIVLGKGAARISARELQLDVMKSKEKIGEKNSSHKKTIQRNTIGDRLNHENREVWDKLERMRINKK</sequence>
<keyword evidence="2" id="KW-1185">Reference proteome</keyword>
<dbReference type="HOGENOM" id="CLU_101326_1_0_9"/>
<dbReference type="RefSeq" id="WP_006440480.1">
    <property type="nucleotide sequence ID" value="NZ_DS995357.1"/>
</dbReference>
<protein>
    <recommendedName>
        <fullName evidence="3">NYN domain-containing protein</fullName>
    </recommendedName>
</protein>
<dbReference type="eggNOG" id="COG3688">
    <property type="taxonomic scope" value="Bacteria"/>
</dbReference>
<comment type="caution">
    <text evidence="1">The sequence shown here is derived from an EMBL/GenBank/DDBJ whole genome shotgun (WGS) entry which is preliminary data.</text>
</comment>
<dbReference type="Proteomes" id="UP000003178">
    <property type="component" value="Unassembled WGS sequence"/>
</dbReference>
<evidence type="ECO:0000313" key="2">
    <source>
        <dbReference type="Proteomes" id="UP000003178"/>
    </source>
</evidence>
<evidence type="ECO:0000313" key="1">
    <source>
        <dbReference type="EMBL" id="EEA84796.1"/>
    </source>
</evidence>
<dbReference type="PANTHER" id="PTHR34547:SF1">
    <property type="entry name" value="YACP-LIKE NYN DOMAIN PROTEIN"/>
    <property type="match status" value="1"/>
</dbReference>
<name>B6G0A5_PEPHT</name>
<dbReference type="PANTHER" id="PTHR34547">
    <property type="entry name" value="YACP-LIKE NYN DOMAIN PROTEIN"/>
    <property type="match status" value="1"/>
</dbReference>
<reference evidence="1 2" key="2">
    <citation type="submission" date="2008-10" db="EMBL/GenBank/DDBJ databases">
        <title>Draft genome sequence of Clostridium hiranonis (DSM 13275).</title>
        <authorList>
            <person name="Sudarsanam P."/>
            <person name="Ley R."/>
            <person name="Guruge J."/>
            <person name="Turnbaugh P.J."/>
            <person name="Mahowald M."/>
            <person name="Liep D."/>
            <person name="Gordon J."/>
        </authorList>
    </citation>
    <scope>NUCLEOTIDE SEQUENCE [LARGE SCALE GENOMIC DNA]</scope>
    <source>
        <strain evidence="1 2">DSM 13275</strain>
    </source>
</reference>
<dbReference type="InterPro" id="IPR010298">
    <property type="entry name" value="YacP-like"/>
</dbReference>
<reference evidence="1 2" key="1">
    <citation type="submission" date="2008-09" db="EMBL/GenBank/DDBJ databases">
        <authorList>
            <person name="Fulton L."/>
            <person name="Clifton S."/>
            <person name="Fulton B."/>
            <person name="Xu J."/>
            <person name="Minx P."/>
            <person name="Pepin K.H."/>
            <person name="Johnson M."/>
            <person name="Thiruvilangam P."/>
            <person name="Bhonagiri V."/>
            <person name="Nash W.E."/>
            <person name="Mardis E.R."/>
            <person name="Wilson R.K."/>
        </authorList>
    </citation>
    <scope>NUCLEOTIDE SEQUENCE [LARGE SCALE GENOMIC DNA]</scope>
    <source>
        <strain evidence="1 2">DSM 13275</strain>
    </source>
</reference>